<evidence type="ECO:0000313" key="4">
    <source>
        <dbReference type="Proteomes" id="UP000625711"/>
    </source>
</evidence>
<proteinExistence type="predicted"/>
<dbReference type="Proteomes" id="UP000625711">
    <property type="component" value="Unassembled WGS sequence"/>
</dbReference>
<keyword evidence="4" id="KW-1185">Reference proteome</keyword>
<feature type="region of interest" description="Disordered" evidence="2">
    <location>
        <begin position="376"/>
        <end position="402"/>
    </location>
</feature>
<sequence>EDQMVNDAQITKIMGAVEELKSMIKKMQGDTVNNVDGKLLGLPPPNSSPSQLHPAVPDHVVDNLRKVNQYLKNRAQDVLDVIQDERDQLRQSPPQDTSTLRDQHSDITKSIIGNFKKMPQFVLDTFQDSLDKIKDDATQLQKNNLASVQPDSDGRLVDIEQRFGDKYSADDDNYQVGVPNIVSSPTEDANVEISTPSSSKKKLGQYFNELKEKQRMYIPKKHTTPGKTRESTEPNLITPRNSDIVEKNPTTSMTNLKNKDKIHLLLNHTTIKPKDTDNAENIVGSRADNILPDKNNEQSTKTLLQSLTTPSKQHFKLPSIPTMPTIKENEAIKPTKLQKYIDKLKLKHVTKNPEVGAADVLTSDTAKTEPEYLAQRSNFNDGASSDATVSKNQENGDAEHGKTYQNYFDKLKSKLTPLEKYKPASRTSETRNFPKIASPSEGTLLGDSLKSFNDDSGAIKPTQNNKLLHKYNLSSRLGDVNENNDDKKHILKNKLDDFVAKLKKPLNRNVPTIRSRLNPTTKRILPTKSVEKQKSELNTMVNNLKHLITDKLPKNTEPTVYEIVQGELPNKPQSTMLPTDNIIKAPEPSKFIEDQNDNEVSQLEPTLESRNSFTDETNDWSNSLGKIISESSNPNEVYFIGNGIKLPMKVHRKSDKTLDLTVDIDKLCSCKNTTCSKNSAVIEKTVGEILEKEAELENQLQGNPNLFSRSFDLTGNSLSDSPGRKSEVSKRSPDVTSLNNKLLNDIEDLPENKLTKLPILSNLKDVLNDISNIGSQFKNSLSNTMDEMKNNMDEINKIKTENEIFKNIPTFPSSTRSENSREELTNYLEEMNSDILKKINYNKDLNHFIKNAKLEKLPMFSTVKSPLIHRQTNILEENFHNINNNLKHVQDPFHVGKINSLKNKLDEINNEVGKLNNNNENLLFKSTEKLLGNTKNNIVDKEVNFIKNILWWMKDLTSGTKT</sequence>
<comment type="caution">
    <text evidence="3">The sequence shown here is derived from an EMBL/GenBank/DDBJ whole genome shotgun (WGS) entry which is preliminary data.</text>
</comment>
<protein>
    <submittedName>
        <fullName evidence="3">Uncharacterized protein</fullName>
    </submittedName>
</protein>
<dbReference type="EMBL" id="JAACXV010016878">
    <property type="protein sequence ID" value="KAF7264486.1"/>
    <property type="molecule type" value="Genomic_DNA"/>
</dbReference>
<name>A0A834HRH0_RHYFE</name>
<reference evidence="3" key="1">
    <citation type="submission" date="2020-08" db="EMBL/GenBank/DDBJ databases">
        <title>Genome sequencing and assembly of the red palm weevil Rhynchophorus ferrugineus.</title>
        <authorList>
            <person name="Dias G.B."/>
            <person name="Bergman C.M."/>
            <person name="Manee M."/>
        </authorList>
    </citation>
    <scope>NUCLEOTIDE SEQUENCE</scope>
    <source>
        <strain evidence="3">AA-2017</strain>
        <tissue evidence="3">Whole larva</tissue>
    </source>
</reference>
<keyword evidence="1" id="KW-0175">Coiled coil</keyword>
<evidence type="ECO:0000313" key="3">
    <source>
        <dbReference type="EMBL" id="KAF7264486.1"/>
    </source>
</evidence>
<gene>
    <name evidence="3" type="ORF">GWI33_023147</name>
</gene>
<organism evidence="3 4">
    <name type="scientific">Rhynchophorus ferrugineus</name>
    <name type="common">Red palm weevil</name>
    <name type="synonym">Curculio ferrugineus</name>
    <dbReference type="NCBI Taxonomy" id="354439"/>
    <lineage>
        <taxon>Eukaryota</taxon>
        <taxon>Metazoa</taxon>
        <taxon>Ecdysozoa</taxon>
        <taxon>Arthropoda</taxon>
        <taxon>Hexapoda</taxon>
        <taxon>Insecta</taxon>
        <taxon>Pterygota</taxon>
        <taxon>Neoptera</taxon>
        <taxon>Endopterygota</taxon>
        <taxon>Coleoptera</taxon>
        <taxon>Polyphaga</taxon>
        <taxon>Cucujiformia</taxon>
        <taxon>Curculionidae</taxon>
        <taxon>Dryophthorinae</taxon>
        <taxon>Rhynchophorus</taxon>
    </lineage>
</organism>
<feature type="non-terminal residue" evidence="3">
    <location>
        <position position="1"/>
    </location>
</feature>
<feature type="coiled-coil region" evidence="1">
    <location>
        <begin position="898"/>
        <end position="925"/>
    </location>
</feature>
<feature type="compositionally biased region" description="Polar residues" evidence="2">
    <location>
        <begin position="711"/>
        <end position="720"/>
    </location>
</feature>
<dbReference type="OrthoDB" id="6776866at2759"/>
<feature type="compositionally biased region" description="Polar residues" evidence="2">
    <location>
        <begin position="376"/>
        <end position="395"/>
    </location>
</feature>
<evidence type="ECO:0000256" key="2">
    <source>
        <dbReference type="SAM" id="MobiDB-lite"/>
    </source>
</evidence>
<dbReference type="AlphaFoldDB" id="A0A834HRH0"/>
<feature type="compositionally biased region" description="Basic and acidic residues" evidence="2">
    <location>
        <begin position="722"/>
        <end position="733"/>
    </location>
</feature>
<feature type="region of interest" description="Disordered" evidence="2">
    <location>
        <begin position="420"/>
        <end position="449"/>
    </location>
</feature>
<feature type="region of interest" description="Disordered" evidence="2">
    <location>
        <begin position="221"/>
        <end position="254"/>
    </location>
</feature>
<feature type="region of interest" description="Disordered" evidence="2">
    <location>
        <begin position="711"/>
        <end position="735"/>
    </location>
</feature>
<evidence type="ECO:0000256" key="1">
    <source>
        <dbReference type="SAM" id="Coils"/>
    </source>
</evidence>
<accession>A0A834HRH0</accession>